<dbReference type="AlphaFoldDB" id="A0A3M6UDS3"/>
<protein>
    <submittedName>
        <fullName evidence="2">Uncharacterized protein</fullName>
    </submittedName>
</protein>
<dbReference type="EMBL" id="RCHS01001748">
    <property type="protein sequence ID" value="RMX51578.1"/>
    <property type="molecule type" value="Genomic_DNA"/>
</dbReference>
<evidence type="ECO:0000313" key="3">
    <source>
        <dbReference type="Proteomes" id="UP000275408"/>
    </source>
</evidence>
<evidence type="ECO:0000256" key="1">
    <source>
        <dbReference type="SAM" id="MobiDB-lite"/>
    </source>
</evidence>
<gene>
    <name evidence="2" type="ORF">pdam_00017719</name>
</gene>
<proteinExistence type="predicted"/>
<comment type="caution">
    <text evidence="2">The sequence shown here is derived from an EMBL/GenBank/DDBJ whole genome shotgun (WGS) entry which is preliminary data.</text>
</comment>
<evidence type="ECO:0000313" key="2">
    <source>
        <dbReference type="EMBL" id="RMX51578.1"/>
    </source>
</evidence>
<reference evidence="2 3" key="1">
    <citation type="journal article" date="2018" name="Sci. Rep.">
        <title>Comparative analysis of the Pocillopora damicornis genome highlights role of immune system in coral evolution.</title>
        <authorList>
            <person name="Cunning R."/>
            <person name="Bay R.A."/>
            <person name="Gillette P."/>
            <person name="Baker A.C."/>
            <person name="Traylor-Knowles N."/>
        </authorList>
    </citation>
    <scope>NUCLEOTIDE SEQUENCE [LARGE SCALE GENOMIC DNA]</scope>
    <source>
        <strain evidence="2">RSMAS</strain>
        <tissue evidence="2">Whole animal</tissue>
    </source>
</reference>
<feature type="region of interest" description="Disordered" evidence="1">
    <location>
        <begin position="1"/>
        <end position="44"/>
    </location>
</feature>
<name>A0A3M6UDS3_POCDA</name>
<dbReference type="Proteomes" id="UP000275408">
    <property type="component" value="Unassembled WGS sequence"/>
</dbReference>
<feature type="compositionally biased region" description="Basic and acidic residues" evidence="1">
    <location>
        <begin position="12"/>
        <end position="44"/>
    </location>
</feature>
<keyword evidence="3" id="KW-1185">Reference proteome</keyword>
<feature type="non-terminal residue" evidence="2">
    <location>
        <position position="1"/>
    </location>
</feature>
<sequence length="108" mass="12397">HQKLPSQLEEGSSEKNKEEKEEKVEEGKGKTETETETDTESKEDEKCLRMLPMDDILQKHSKFIVFLSHLLLLFSICPVCQTDNPLVETCSKGTMVEVKTNLQKHYLS</sequence>
<accession>A0A3M6UDS3</accession>
<feature type="non-terminal residue" evidence="2">
    <location>
        <position position="108"/>
    </location>
</feature>
<organism evidence="2 3">
    <name type="scientific">Pocillopora damicornis</name>
    <name type="common">Cauliflower coral</name>
    <name type="synonym">Millepora damicornis</name>
    <dbReference type="NCBI Taxonomy" id="46731"/>
    <lineage>
        <taxon>Eukaryota</taxon>
        <taxon>Metazoa</taxon>
        <taxon>Cnidaria</taxon>
        <taxon>Anthozoa</taxon>
        <taxon>Hexacorallia</taxon>
        <taxon>Scleractinia</taxon>
        <taxon>Astrocoeniina</taxon>
        <taxon>Pocilloporidae</taxon>
        <taxon>Pocillopora</taxon>
    </lineage>
</organism>